<evidence type="ECO:0000313" key="2">
    <source>
        <dbReference type="Proteomes" id="UP000293912"/>
    </source>
</evidence>
<name>A0A4P6WXA2_HYDPS</name>
<accession>A0A4P6WXA2</accession>
<organism evidence="1 2">
    <name type="scientific">Hydrogenophaga pseudoflava</name>
    <name type="common">Pseudomonas carboxydoflava</name>
    <dbReference type="NCBI Taxonomy" id="47421"/>
    <lineage>
        <taxon>Bacteria</taxon>
        <taxon>Pseudomonadati</taxon>
        <taxon>Pseudomonadota</taxon>
        <taxon>Betaproteobacteria</taxon>
        <taxon>Burkholderiales</taxon>
        <taxon>Comamonadaceae</taxon>
        <taxon>Hydrogenophaga</taxon>
    </lineage>
</organism>
<keyword evidence="2" id="KW-1185">Reference proteome</keyword>
<dbReference type="EMBL" id="CP037867">
    <property type="protein sequence ID" value="QBM26808.1"/>
    <property type="molecule type" value="Genomic_DNA"/>
</dbReference>
<dbReference type="Pfam" id="PF11227">
    <property type="entry name" value="DUF3025"/>
    <property type="match status" value="1"/>
</dbReference>
<dbReference type="InterPro" id="IPR021390">
    <property type="entry name" value="DUF3025"/>
</dbReference>
<gene>
    <name evidence="1" type="ORF">HPF_03875</name>
</gene>
<proteinExistence type="predicted"/>
<reference evidence="1 2" key="1">
    <citation type="submission" date="2019-03" db="EMBL/GenBank/DDBJ databases">
        <authorList>
            <person name="Sebastian G."/>
            <person name="Baumann P."/>
            <person name="Ruckert C."/>
            <person name="Kalinowski J."/>
            <person name="Nebel B."/>
            <person name="Takors R."/>
            <person name="Blombach B."/>
        </authorList>
    </citation>
    <scope>NUCLEOTIDE SEQUENCE [LARGE SCALE GENOMIC DNA]</scope>
    <source>
        <strain evidence="1 2">DSM 1084</strain>
    </source>
</reference>
<evidence type="ECO:0000313" key="1">
    <source>
        <dbReference type="EMBL" id="QBM26808.1"/>
    </source>
</evidence>
<sequence>MCAVGNAVAGWPAPDWAQPWNAPFAVVGAAVRAACEQGVPLPQALNLRIGTAGPRFVRQAELPEGVAYEQFIFEQGAVPTREGLHDFFNGLVWARFPATKRLLNRLQAAQIAQAGVGQVRGPVRDAITLFDENAVLLQAPDAIWDALIAREWTRLFVDLRSLWGQTRLVLFGHALTEKLVSPYKSITGHVYRVPVPPELGGDVAAWDRWLAARLTAAELATKPFTPLPVLGVPGWWPANQDPAFYDDATVFRPPRTAFAPTT</sequence>
<dbReference type="Proteomes" id="UP000293912">
    <property type="component" value="Chromosome"/>
</dbReference>
<evidence type="ECO:0008006" key="3">
    <source>
        <dbReference type="Google" id="ProtNLM"/>
    </source>
</evidence>
<dbReference type="KEGG" id="hpse:HPF_03875"/>
<protein>
    <recommendedName>
        <fullName evidence="3">DUF3025 domain-containing protein</fullName>
    </recommendedName>
</protein>
<dbReference type="AlphaFoldDB" id="A0A4P6WXA2"/>
<dbReference type="RefSeq" id="WP_133155806.1">
    <property type="nucleotide sequence ID" value="NZ_CP037867.1"/>
</dbReference>